<dbReference type="EMBL" id="SOAU01000001">
    <property type="protein sequence ID" value="TDT15494.1"/>
    <property type="molecule type" value="Genomic_DNA"/>
</dbReference>
<feature type="transmembrane region" description="Helical" evidence="9">
    <location>
        <begin position="43"/>
        <end position="63"/>
    </location>
</feature>
<evidence type="ECO:0000256" key="1">
    <source>
        <dbReference type="ARBA" id="ARBA00004651"/>
    </source>
</evidence>
<evidence type="ECO:0000256" key="2">
    <source>
        <dbReference type="ARBA" id="ARBA00004953"/>
    </source>
</evidence>
<comment type="caution">
    <text evidence="10">The sequence shown here is derived from an EMBL/GenBank/DDBJ whole genome shotgun (WGS) entry which is preliminary data.</text>
</comment>
<dbReference type="PANTHER" id="PTHR34308">
    <property type="entry name" value="COBALAMIN BIOSYNTHESIS PROTEIN CBIB"/>
    <property type="match status" value="1"/>
</dbReference>
<sequence length="305" mass="31933">MLTPLAVLAADRVVGEPPARWHPVVWFGRAAHEAERRLYRDGVAAGVLHSAVLVGGAAGIGIVMNRVLGRRTAAVVAGAMSVAGRMLADEVTSVGSALAADDLALARQRVSRIVGRETGSLDAGGVARAAIESLAENSVDAVTAPLFFAAVGGAPAVLAHRAVNTLDAMVGHRTDRYERFGKSAARIDDAMAWLPARLTAAVVMTVRPRRARQVVLIVRRDARAHPSPNGGVVEAAFAAALGVRLGGVNRYGTEVDDRGTLGDGGPPTSLDVGRAVRLARQTWWATAVVLTLVRLGVPRRINPTR</sequence>
<keyword evidence="6 9" id="KW-0812">Transmembrane</keyword>
<dbReference type="OrthoDB" id="9811967at2"/>
<comment type="similarity">
    <text evidence="3 9">Belongs to the CobD/CbiB family.</text>
</comment>
<dbReference type="GO" id="GO:0048472">
    <property type="term" value="F:threonine-phosphate decarboxylase activity"/>
    <property type="evidence" value="ECO:0007669"/>
    <property type="project" value="InterPro"/>
</dbReference>
<dbReference type="Pfam" id="PF03186">
    <property type="entry name" value="CobD_Cbib"/>
    <property type="match status" value="1"/>
</dbReference>
<dbReference type="NCBIfam" id="TIGR00380">
    <property type="entry name" value="cobal_cbiB"/>
    <property type="match status" value="1"/>
</dbReference>
<evidence type="ECO:0000256" key="6">
    <source>
        <dbReference type="ARBA" id="ARBA00022692"/>
    </source>
</evidence>
<keyword evidence="4 9" id="KW-1003">Cell membrane</keyword>
<dbReference type="GO" id="GO:0009236">
    <property type="term" value="P:cobalamin biosynthetic process"/>
    <property type="evidence" value="ECO:0007669"/>
    <property type="project" value="UniProtKB-UniRule"/>
</dbReference>
<evidence type="ECO:0000313" key="10">
    <source>
        <dbReference type="EMBL" id="TDT15494.1"/>
    </source>
</evidence>
<comment type="pathway">
    <text evidence="2 9">Cofactor biosynthesis; adenosylcobalamin biosynthesis.</text>
</comment>
<comment type="caution">
    <text evidence="9">Lacks conserved residue(s) required for the propagation of feature annotation.</text>
</comment>
<keyword evidence="7 9" id="KW-1133">Transmembrane helix</keyword>
<keyword evidence="5 9" id="KW-0169">Cobalamin biosynthesis</keyword>
<evidence type="ECO:0000313" key="11">
    <source>
        <dbReference type="Proteomes" id="UP000294558"/>
    </source>
</evidence>
<reference evidence="10 11" key="1">
    <citation type="submission" date="2019-03" db="EMBL/GenBank/DDBJ databases">
        <title>Sequencing the genomes of 1000 actinobacteria strains.</title>
        <authorList>
            <person name="Klenk H.-P."/>
        </authorList>
    </citation>
    <scope>NUCLEOTIDE SEQUENCE [LARGE SCALE GENOMIC DNA]</scope>
    <source>
        <strain evidence="10 11">DSM 18936</strain>
    </source>
</reference>
<dbReference type="GO" id="GO:0005886">
    <property type="term" value="C:plasma membrane"/>
    <property type="evidence" value="ECO:0007669"/>
    <property type="project" value="UniProtKB-SubCell"/>
</dbReference>
<dbReference type="RefSeq" id="WP_133867937.1">
    <property type="nucleotide sequence ID" value="NZ_SOAU01000001.1"/>
</dbReference>
<comment type="function">
    <text evidence="9">Converts cobyric acid to cobinamide by the addition of aminopropanol on the F carboxylic group.</text>
</comment>
<keyword evidence="8 9" id="KW-0472">Membrane</keyword>
<evidence type="ECO:0000256" key="8">
    <source>
        <dbReference type="ARBA" id="ARBA00023136"/>
    </source>
</evidence>
<evidence type="ECO:0000256" key="9">
    <source>
        <dbReference type="HAMAP-Rule" id="MF_00024"/>
    </source>
</evidence>
<dbReference type="Proteomes" id="UP000294558">
    <property type="component" value="Unassembled WGS sequence"/>
</dbReference>
<name>A0A4R7HXZ2_9ACTN</name>
<dbReference type="PANTHER" id="PTHR34308:SF1">
    <property type="entry name" value="COBALAMIN BIOSYNTHESIS PROTEIN CBIB"/>
    <property type="match status" value="1"/>
</dbReference>
<dbReference type="AlphaFoldDB" id="A0A4R7HXZ2"/>
<proteinExistence type="inferred from homology"/>
<comment type="subcellular location">
    <subcellularLocation>
        <location evidence="1 9">Cell membrane</location>
        <topology evidence="1 9">Multi-pass membrane protein</topology>
    </subcellularLocation>
</comment>
<dbReference type="InterPro" id="IPR004485">
    <property type="entry name" value="Cobalamin_biosynth_CobD/CbiB"/>
</dbReference>
<keyword evidence="11" id="KW-1185">Reference proteome</keyword>
<evidence type="ECO:0000256" key="4">
    <source>
        <dbReference type="ARBA" id="ARBA00022475"/>
    </source>
</evidence>
<dbReference type="GO" id="GO:0015420">
    <property type="term" value="F:ABC-type vitamin B12 transporter activity"/>
    <property type="evidence" value="ECO:0007669"/>
    <property type="project" value="UniProtKB-UniRule"/>
</dbReference>
<accession>A0A4R7HXZ2</accession>
<evidence type="ECO:0000256" key="5">
    <source>
        <dbReference type="ARBA" id="ARBA00022573"/>
    </source>
</evidence>
<evidence type="ECO:0000256" key="3">
    <source>
        <dbReference type="ARBA" id="ARBA00006263"/>
    </source>
</evidence>
<evidence type="ECO:0000256" key="7">
    <source>
        <dbReference type="ARBA" id="ARBA00022989"/>
    </source>
</evidence>
<dbReference type="UniPathway" id="UPA00148"/>
<gene>
    <name evidence="9" type="primary">cobD</name>
    <name evidence="10" type="ORF">BDK89_1065</name>
</gene>
<dbReference type="HAMAP" id="MF_00024">
    <property type="entry name" value="CobD_CbiB"/>
    <property type="match status" value="1"/>
</dbReference>
<organism evidence="10 11">
    <name type="scientific">Ilumatobacter fluminis</name>
    <dbReference type="NCBI Taxonomy" id="467091"/>
    <lineage>
        <taxon>Bacteria</taxon>
        <taxon>Bacillati</taxon>
        <taxon>Actinomycetota</taxon>
        <taxon>Acidimicrobiia</taxon>
        <taxon>Acidimicrobiales</taxon>
        <taxon>Ilumatobacteraceae</taxon>
        <taxon>Ilumatobacter</taxon>
    </lineage>
</organism>
<protein>
    <recommendedName>
        <fullName evidence="9">Cobalamin biosynthesis protein CobD</fullName>
    </recommendedName>
</protein>